<feature type="non-terminal residue" evidence="4">
    <location>
        <position position="239"/>
    </location>
</feature>
<dbReference type="PANTHER" id="PTHR13620:SF76">
    <property type="entry name" value="WERNER SYNDROME-LIKE EXONUCLEASE"/>
    <property type="match status" value="1"/>
</dbReference>
<dbReference type="GO" id="GO:0008408">
    <property type="term" value="F:3'-5' exonuclease activity"/>
    <property type="evidence" value="ECO:0000318"/>
    <property type="project" value="GO_Central"/>
</dbReference>
<dbReference type="GO" id="GO:0006139">
    <property type="term" value="P:nucleobase-containing compound metabolic process"/>
    <property type="evidence" value="ECO:0007669"/>
    <property type="project" value="InterPro"/>
</dbReference>
<proteinExistence type="predicted"/>
<dbReference type="InterPro" id="IPR012337">
    <property type="entry name" value="RNaseH-like_sf"/>
</dbReference>
<dbReference type="EMBL" id="KI631864">
    <property type="protein sequence ID" value="EYU25844.1"/>
    <property type="molecule type" value="Genomic_DNA"/>
</dbReference>
<dbReference type="PANTHER" id="PTHR13620">
    <property type="entry name" value="3-5 EXONUCLEASE"/>
    <property type="match status" value="1"/>
</dbReference>
<dbReference type="GO" id="GO:0005634">
    <property type="term" value="C:nucleus"/>
    <property type="evidence" value="ECO:0000318"/>
    <property type="project" value="GO_Central"/>
</dbReference>
<dbReference type="GO" id="GO:0003676">
    <property type="term" value="F:nucleic acid binding"/>
    <property type="evidence" value="ECO:0007669"/>
    <property type="project" value="InterPro"/>
</dbReference>
<accession>A0A022QDY9</accession>
<dbReference type="SUPFAM" id="SSF53098">
    <property type="entry name" value="Ribonuclease H-like"/>
    <property type="match status" value="1"/>
</dbReference>
<evidence type="ECO:0000259" key="3">
    <source>
        <dbReference type="Pfam" id="PF01612"/>
    </source>
</evidence>
<dbReference type="CDD" id="cd06141">
    <property type="entry name" value="WRN_exo"/>
    <property type="match status" value="1"/>
</dbReference>
<keyword evidence="5" id="KW-1185">Reference proteome</keyword>
<dbReference type="GO" id="GO:0005737">
    <property type="term" value="C:cytoplasm"/>
    <property type="evidence" value="ECO:0000318"/>
    <property type="project" value="GO_Central"/>
</dbReference>
<gene>
    <name evidence="4" type="ORF">MIMGU_mgv1a024907mg</name>
</gene>
<reference evidence="4 5" key="1">
    <citation type="journal article" date="2013" name="Proc. Natl. Acad. Sci. U.S.A.">
        <title>Fine-scale variation in meiotic recombination in Mimulus inferred from population shotgun sequencing.</title>
        <authorList>
            <person name="Hellsten U."/>
            <person name="Wright K.M."/>
            <person name="Jenkins J."/>
            <person name="Shu S."/>
            <person name="Yuan Y."/>
            <person name="Wessler S.R."/>
            <person name="Schmutz J."/>
            <person name="Willis J.H."/>
            <person name="Rokhsar D.S."/>
        </authorList>
    </citation>
    <scope>NUCLEOTIDE SEQUENCE [LARGE SCALE GENOMIC DNA]</scope>
    <source>
        <strain evidence="5">cv. DUN x IM62</strain>
    </source>
</reference>
<evidence type="ECO:0000313" key="5">
    <source>
        <dbReference type="Proteomes" id="UP000030748"/>
    </source>
</evidence>
<dbReference type="Pfam" id="PF01612">
    <property type="entry name" value="DNA_pol_A_exo1"/>
    <property type="match status" value="1"/>
</dbReference>
<sequence length="239" mass="27285">MAMTTIRAQPNGLFSVPFYNENIYVTVTKEAERVHEWICSIYNIHNDFPKNLLVGLDTEWLPNMSPREDHPIAILQLCVGNRCLVFQILHADFIPPLLHAFLIDPRHTFCGVGIKDDVDKLYSHHGLRVGRTSDLNDLARLAMTNGRDNEDGRLAMINRRLDMIHGRNGNGEYKYMGLKKMAYVVLGKNMEKPLQITLSKWDAKELDCNQIEYAAIDAVVSYQIAFALCLLIFRPITPL</sequence>
<organism evidence="4 5">
    <name type="scientific">Erythranthe guttata</name>
    <name type="common">Yellow monkey flower</name>
    <name type="synonym">Mimulus guttatus</name>
    <dbReference type="NCBI Taxonomy" id="4155"/>
    <lineage>
        <taxon>Eukaryota</taxon>
        <taxon>Viridiplantae</taxon>
        <taxon>Streptophyta</taxon>
        <taxon>Embryophyta</taxon>
        <taxon>Tracheophyta</taxon>
        <taxon>Spermatophyta</taxon>
        <taxon>Magnoliopsida</taxon>
        <taxon>eudicotyledons</taxon>
        <taxon>Gunneridae</taxon>
        <taxon>Pentapetalae</taxon>
        <taxon>asterids</taxon>
        <taxon>lamiids</taxon>
        <taxon>Lamiales</taxon>
        <taxon>Phrymaceae</taxon>
        <taxon>Erythranthe</taxon>
    </lineage>
</organism>
<evidence type="ECO:0000256" key="2">
    <source>
        <dbReference type="ARBA" id="ARBA00022801"/>
    </source>
</evidence>
<dbReference type="STRING" id="4155.A0A022QDY9"/>
<keyword evidence="2" id="KW-0378">Hydrolase</keyword>
<feature type="domain" description="3'-5' exonuclease" evidence="3">
    <location>
        <begin position="36"/>
        <end position="227"/>
    </location>
</feature>
<keyword evidence="1" id="KW-0540">Nuclease</keyword>
<dbReference type="InterPro" id="IPR036397">
    <property type="entry name" value="RNaseH_sf"/>
</dbReference>
<dbReference type="AlphaFoldDB" id="A0A022QDY9"/>
<protein>
    <recommendedName>
        <fullName evidence="3">3'-5' exonuclease domain-containing protein</fullName>
    </recommendedName>
</protein>
<evidence type="ECO:0000256" key="1">
    <source>
        <dbReference type="ARBA" id="ARBA00022722"/>
    </source>
</evidence>
<dbReference type="Gene3D" id="3.30.420.10">
    <property type="entry name" value="Ribonuclease H-like superfamily/Ribonuclease H"/>
    <property type="match status" value="1"/>
</dbReference>
<evidence type="ECO:0000313" key="4">
    <source>
        <dbReference type="EMBL" id="EYU25844.1"/>
    </source>
</evidence>
<dbReference type="InterPro" id="IPR051132">
    <property type="entry name" value="3-5_Exonuclease_domain"/>
</dbReference>
<dbReference type="Proteomes" id="UP000030748">
    <property type="component" value="Unassembled WGS sequence"/>
</dbReference>
<dbReference type="InterPro" id="IPR002562">
    <property type="entry name" value="3'-5'_exonuclease_dom"/>
</dbReference>
<name>A0A022QDY9_ERYGU</name>